<evidence type="ECO:0000313" key="1">
    <source>
        <dbReference type="EMBL" id="EAY23997.1"/>
    </source>
</evidence>
<dbReference type="EMBL" id="AAWS01000090">
    <property type="protein sequence ID" value="EAY23997.1"/>
    <property type="molecule type" value="Genomic_DNA"/>
</dbReference>
<gene>
    <name evidence="1" type="ORF">M23134_03030</name>
</gene>
<dbReference type="eggNOG" id="ENOG5033PBE">
    <property type="taxonomic scope" value="Bacteria"/>
</dbReference>
<organism evidence="1 2">
    <name type="scientific">Microscilla marina ATCC 23134</name>
    <dbReference type="NCBI Taxonomy" id="313606"/>
    <lineage>
        <taxon>Bacteria</taxon>
        <taxon>Pseudomonadati</taxon>
        <taxon>Bacteroidota</taxon>
        <taxon>Cytophagia</taxon>
        <taxon>Cytophagales</taxon>
        <taxon>Microscillaceae</taxon>
        <taxon>Microscilla</taxon>
    </lineage>
</organism>
<comment type="caution">
    <text evidence="1">The sequence shown here is derived from an EMBL/GenBank/DDBJ whole genome shotgun (WGS) entry which is preliminary data.</text>
</comment>
<keyword evidence="2" id="KW-1185">Reference proteome</keyword>
<dbReference type="Proteomes" id="UP000004095">
    <property type="component" value="Unassembled WGS sequence"/>
</dbReference>
<protein>
    <submittedName>
        <fullName evidence="1">Uncharacterized protein</fullName>
    </submittedName>
</protein>
<name>A2A039_MICM2</name>
<sequence>MICSFISNTYGQILKKEKIYTLDKNEYVAHEENSLGLYQDELGYIVVTADVKDFSRSYHIKGKKYGPFNRRELAKPVFNYDNWGFIDSKDETSYVIYTGKELGVHELPFYPVGLKIRGNSWAYVLINQAEGTTEVVINGKKRGPYLSLQNYHLSKNGKRWAIIYNNRPEEHYVAFDNGKTAGPYAEIIDFQFLEPNRWVLTAEPKDSPTKILEGGQKVKQIIVETSNGVVGTYERELLNNPNYDCDNLIARGSNYGLNIIKDQKIYYLANDELYGPHEGLVQQVDMGKSYNRFNFVVGKEKRFYIKGEKGFSRNVEMFAVSDSRKNVAIIKRGSGIKDSLVMNDKYFKGLFDKIAYVKFAPQSESWCLLSKSNDGYYLHFSNKKKQGPFNIDDSRGVPQVMLGKNCENWAMTYKDSKSNEIKLIVNGREKKDKFIGNIAITSEADKEYFSWFSLEDKTVFLNKLLLK</sequence>
<accession>A2A039</accession>
<dbReference type="AlphaFoldDB" id="A2A039"/>
<reference evidence="1 2" key="1">
    <citation type="submission" date="2007-01" db="EMBL/GenBank/DDBJ databases">
        <authorList>
            <person name="Haygood M."/>
            <person name="Podell S."/>
            <person name="Anderson C."/>
            <person name="Hopkinson B."/>
            <person name="Roe K."/>
            <person name="Barbeau K."/>
            <person name="Gaasterland T."/>
            <person name="Ferriera S."/>
            <person name="Johnson J."/>
            <person name="Kravitz S."/>
            <person name="Beeson K."/>
            <person name="Sutton G."/>
            <person name="Rogers Y.-H."/>
            <person name="Friedman R."/>
            <person name="Frazier M."/>
            <person name="Venter J.C."/>
        </authorList>
    </citation>
    <scope>NUCLEOTIDE SEQUENCE [LARGE SCALE GENOMIC DNA]</scope>
    <source>
        <strain evidence="1 2">ATCC 23134</strain>
    </source>
</reference>
<proteinExistence type="predicted"/>
<evidence type="ECO:0000313" key="2">
    <source>
        <dbReference type="Proteomes" id="UP000004095"/>
    </source>
</evidence>